<sequence>MEVMRFKVKANPANNVSKSLRITLPVKVAEILNVEDGDTVEYVVNAENNELYVSLQKEKEN</sequence>
<reference evidence="1" key="1">
    <citation type="submission" date="2019-06" db="EMBL/GenBank/DDBJ databases">
        <title>Complete genome sequence of Methanobrevibacter arboriphilus strain SA.</title>
        <authorList>
            <person name="Asakawa S."/>
        </authorList>
    </citation>
    <scope>NUCLEOTIDE SEQUENCE</scope>
    <source>
        <strain evidence="1">SA</strain>
    </source>
</reference>
<dbReference type="Proteomes" id="UP000825015">
    <property type="component" value="Chromosome"/>
</dbReference>
<protein>
    <submittedName>
        <fullName evidence="1">Uncharacterized protein</fullName>
    </submittedName>
</protein>
<evidence type="ECO:0000313" key="1">
    <source>
        <dbReference type="EMBL" id="BBL61549.1"/>
    </source>
</evidence>
<gene>
    <name evidence="1" type="ORF">MarbSA_05890</name>
</gene>
<organism evidence="1 2">
    <name type="scientific">Methanobrevibacter arboriphilus</name>
    <dbReference type="NCBI Taxonomy" id="39441"/>
    <lineage>
        <taxon>Archaea</taxon>
        <taxon>Methanobacteriati</taxon>
        <taxon>Methanobacteriota</taxon>
        <taxon>Methanomada group</taxon>
        <taxon>Methanobacteria</taxon>
        <taxon>Methanobacteriales</taxon>
        <taxon>Methanobacteriaceae</taxon>
        <taxon>Methanobrevibacter</taxon>
    </lineage>
</organism>
<name>A0ACA8R2S0_METAZ</name>
<proteinExistence type="predicted"/>
<keyword evidence="2" id="KW-1185">Reference proteome</keyword>
<dbReference type="EMBL" id="AP019779">
    <property type="protein sequence ID" value="BBL61549.1"/>
    <property type="molecule type" value="Genomic_DNA"/>
</dbReference>
<accession>A0ACA8R2S0</accession>
<evidence type="ECO:0000313" key="2">
    <source>
        <dbReference type="Proteomes" id="UP000825015"/>
    </source>
</evidence>